<dbReference type="InterPro" id="IPR043733">
    <property type="entry name" value="DUF5677"/>
</dbReference>
<proteinExistence type="predicted"/>
<evidence type="ECO:0000313" key="1">
    <source>
        <dbReference type="EMBL" id="EKD44266.1"/>
    </source>
</evidence>
<comment type="caution">
    <text evidence="1">The sequence shown here is derived from an EMBL/GenBank/DDBJ whole genome shotgun (WGS) entry which is preliminary data.</text>
</comment>
<gene>
    <name evidence="1" type="ORF">ACD_71C00191G0002</name>
</gene>
<reference evidence="1" key="1">
    <citation type="journal article" date="2012" name="Science">
        <title>Fermentation, hydrogen, and sulfur metabolism in multiple uncultivated bacterial phyla.</title>
        <authorList>
            <person name="Wrighton K.C."/>
            <person name="Thomas B.C."/>
            <person name="Sharon I."/>
            <person name="Miller C.S."/>
            <person name="Castelle C.J."/>
            <person name="VerBerkmoes N.C."/>
            <person name="Wilkins M.J."/>
            <person name="Hettich R.L."/>
            <person name="Lipton M.S."/>
            <person name="Williams K.H."/>
            <person name="Long P.E."/>
            <person name="Banfield J.F."/>
        </authorList>
    </citation>
    <scope>NUCLEOTIDE SEQUENCE [LARGE SCALE GENOMIC DNA]</scope>
</reference>
<sequence>MDKKGDRNETDLKWHIKEWKVLNPPFLSKWFNMSTSAWYDKRLPEMLWAVLIIWNIEREKALDFFRYIWKFVESNKDCLDVTITGISKFPDTKKDKFIKYLTDYSDDINKILRSLLLFPELPLFDIWSKYLEKPNPEEDWANLWEWVARTFWHQSQEATDCRWIKVLCLVLWWKLRFNIWMEEQVRWILEYPNYWDMRSIRPSIRATEMMDLSAINWDESDWYKYFWKYSLDNTQCLPEEAVSERVKNRQKDLSKEIEDLRKYYFEETTRVRNELINHFFENMNTTFIDSRYETSFGIALYGLSLFIETIFYGTSLSITGRLSLRWLAETLITFKYLLEKEKIEVSIWDDFRIYWTWQVKLIYQKLEELWFDGSSMNIEDLYNIANEDKWVEFTPINLWHWDSVNLRKMSEDIWLKDIYDKYYNYTSGFMHWNWWAIRESIYQKCINPLHRYHRIPVYDLPLMPSVTNDAMDIVNQIFELLNKAYPWFDVKIEKPIQ</sequence>
<dbReference type="Pfam" id="PF18928">
    <property type="entry name" value="DUF5677"/>
    <property type="match status" value="1"/>
</dbReference>
<dbReference type="EMBL" id="AMFJ01028922">
    <property type="protein sequence ID" value="EKD44266.1"/>
    <property type="molecule type" value="Genomic_DNA"/>
</dbReference>
<dbReference type="AlphaFoldDB" id="K1Z4S7"/>
<protein>
    <submittedName>
        <fullName evidence="1">Uncharacterized protein</fullName>
    </submittedName>
</protein>
<name>K1Z4S7_9BACT</name>
<accession>K1Z4S7</accession>
<organism evidence="1">
    <name type="scientific">uncultured bacterium</name>
    <name type="common">gcode 4</name>
    <dbReference type="NCBI Taxonomy" id="1234023"/>
    <lineage>
        <taxon>Bacteria</taxon>
        <taxon>environmental samples</taxon>
    </lineage>
</organism>